<proteinExistence type="predicted"/>
<feature type="domain" description="DUF4116" evidence="2">
    <location>
        <begin position="39"/>
        <end position="84"/>
    </location>
</feature>
<dbReference type="InterPro" id="IPR025197">
    <property type="entry name" value="DUF4116"/>
</dbReference>
<feature type="compositionally biased region" description="Pro residues" evidence="1">
    <location>
        <begin position="618"/>
        <end position="631"/>
    </location>
</feature>
<feature type="compositionally biased region" description="Basic and acidic residues" evidence="1">
    <location>
        <begin position="865"/>
        <end position="886"/>
    </location>
</feature>
<evidence type="ECO:0000259" key="2">
    <source>
        <dbReference type="Pfam" id="PF13475"/>
    </source>
</evidence>
<sequence length="1144" mass="126915">MDEQLDRLIGKIRDWREEIEHCWWKLELAPQECRTERPVVLSAVRQDGLALAFASEELCNDWDLCAEALVRDGEALRYASDSLKGDETLVRYALGIKPKDEDPMNMDNLNGPDLSEYQNRAEEKPQQLNAMRHASLELRGNDLELLMDMLKAGWWAAEYIEPPLKEDPSFWWKIMKQDKATGWMAYVNYAPVELREDKRLVLKALEADWGSLKFAGPMLRNDRDFAMQVIGNDWRCLRATTDEFRADIEVLLIAAKQDLQALEYATGDIGKLVAEAAQPGAGSCLVGRQRLWEADEARRDQGRRVEEKTEEELAKEQLWQEWWDLLLKLTETNGRAFTLVPGATNELITEALKRNGRALAYTPPELRSTSFLDARELVVEAMRTNIGTCSGLVWRTHEKGEGEVPFEENEEPVSPKTPKTPTIAKKEKGEAKEMPKEEGSRSQSKDSRPAPQESSKDSRPESKESSKEEAAKCAAIHVTIAKYRGNRNKSNRPHGLGVAGRSGPSDALFGVSSKSQGLSKVVPQRKSCRIYLIRKTPQAELREHLLGAAFAAQRLLPPGPYKCCVHYWSGVATDRAAFHHTLPGDVISLQEWVETRIPGELVFSPNESGFVVLKPAAGAPPPGPRGPPPPARKADAPPVVARALSGAAQAFLAKLPPDSFKPEEENLREVLVSALERGSLLLSQVKLNAKIIGATKAFLPGSVSIEDWIERRIGAEVSLVTNEQGQRVCVLNGSPAEAASSTNDDTREAFFASLPRDSFSREEERLRLAIFDFLAAWSSQELATLAHAGGDRNVQDARKALLGPGDRVVSMREWVERRIGGELSLKHGDEIHLHPVAKPLIAERVALLHARMPPPMPPMAPRMPPVREPRERRRDERDSGEGAEAGRLKFFSALPSEELTDTELQLREVLLDQMERFCAQHPGKDGPLLSEIAQDKALQKLRSKLLPGQVSLREWIDRRIGGEIASRQVPNGQVQILSREAMDKSQSSRGGKRDRSEAPVRDQDEGNREAEKDVAEKREAFFASLSADGFAPEEEALRDAILTFLETWTGADAPLLTKLGEDSQVQGAKQAFFQKSRVSLKAWIDRRIGGEVATWRADPRSPDVAVGLREQWGEVAAAALAEEAAGAGSKRPKTGKGKGAGKGR</sequence>
<dbReference type="AlphaFoldDB" id="A0A813L905"/>
<feature type="compositionally biased region" description="Basic residues" evidence="1">
    <location>
        <begin position="1130"/>
        <end position="1144"/>
    </location>
</feature>
<dbReference type="EMBL" id="CAJNNW010035068">
    <property type="protein sequence ID" value="CAE8725418.1"/>
    <property type="molecule type" value="Genomic_DNA"/>
</dbReference>
<comment type="caution">
    <text evidence="3">The sequence shown here is derived from an EMBL/GenBank/DDBJ whole genome shotgun (WGS) entry which is preliminary data.</text>
</comment>
<accession>A0A813L905</accession>
<protein>
    <recommendedName>
        <fullName evidence="2">DUF4116 domain-containing protein</fullName>
    </recommendedName>
</protein>
<feature type="compositionally biased region" description="Pro residues" evidence="1">
    <location>
        <begin position="852"/>
        <end position="864"/>
    </location>
</feature>
<feature type="region of interest" description="Disordered" evidence="1">
    <location>
        <begin position="1122"/>
        <end position="1144"/>
    </location>
</feature>
<feature type="compositionally biased region" description="Basic and acidic residues" evidence="1">
    <location>
        <begin position="991"/>
        <end position="1012"/>
    </location>
</feature>
<reference evidence="3" key="1">
    <citation type="submission" date="2021-02" db="EMBL/GenBank/DDBJ databases">
        <authorList>
            <person name="Dougan E. K."/>
            <person name="Rhodes N."/>
            <person name="Thang M."/>
            <person name="Chan C."/>
        </authorList>
    </citation>
    <scope>NUCLEOTIDE SEQUENCE</scope>
</reference>
<feature type="compositionally biased region" description="Basic and acidic residues" evidence="1">
    <location>
        <begin position="424"/>
        <end position="471"/>
    </location>
</feature>
<feature type="region of interest" description="Disordered" evidence="1">
    <location>
        <begin position="852"/>
        <end position="886"/>
    </location>
</feature>
<evidence type="ECO:0000313" key="3">
    <source>
        <dbReference type="EMBL" id="CAE8725418.1"/>
    </source>
</evidence>
<feature type="region of interest" description="Disordered" evidence="1">
    <location>
        <begin position="615"/>
        <end position="636"/>
    </location>
</feature>
<organism evidence="3 4">
    <name type="scientific">Polarella glacialis</name>
    <name type="common">Dinoflagellate</name>
    <dbReference type="NCBI Taxonomy" id="89957"/>
    <lineage>
        <taxon>Eukaryota</taxon>
        <taxon>Sar</taxon>
        <taxon>Alveolata</taxon>
        <taxon>Dinophyceae</taxon>
        <taxon>Suessiales</taxon>
        <taxon>Suessiaceae</taxon>
        <taxon>Polarella</taxon>
    </lineage>
</organism>
<evidence type="ECO:0000256" key="1">
    <source>
        <dbReference type="SAM" id="MobiDB-lite"/>
    </source>
</evidence>
<feature type="region of interest" description="Disordered" evidence="1">
    <location>
        <begin position="401"/>
        <end position="471"/>
    </location>
</feature>
<feature type="region of interest" description="Disordered" evidence="1">
    <location>
        <begin position="971"/>
        <end position="1012"/>
    </location>
</feature>
<evidence type="ECO:0000313" key="4">
    <source>
        <dbReference type="Proteomes" id="UP000626109"/>
    </source>
</evidence>
<name>A0A813L905_POLGL</name>
<dbReference type="Pfam" id="PF13475">
    <property type="entry name" value="DUF4116"/>
    <property type="match status" value="2"/>
</dbReference>
<gene>
    <name evidence="3" type="ORF">PGLA2088_LOCUS44111</name>
</gene>
<feature type="domain" description="DUF4116" evidence="2">
    <location>
        <begin position="222"/>
        <end position="266"/>
    </location>
</feature>
<dbReference type="Proteomes" id="UP000626109">
    <property type="component" value="Unassembled WGS sequence"/>
</dbReference>